<reference evidence="7" key="2">
    <citation type="submission" date="2021-04" db="EMBL/GenBank/DDBJ databases">
        <authorList>
            <person name="Gilroy R."/>
        </authorList>
    </citation>
    <scope>NUCLEOTIDE SEQUENCE</scope>
    <source>
        <strain evidence="7">ChiW7-2402</strain>
    </source>
</reference>
<dbReference type="Proteomes" id="UP000824102">
    <property type="component" value="Unassembled WGS sequence"/>
</dbReference>
<keyword evidence="4" id="KW-0378">Hydrolase</keyword>
<dbReference type="GO" id="GO:0009254">
    <property type="term" value="P:peptidoglycan turnover"/>
    <property type="evidence" value="ECO:0007669"/>
    <property type="project" value="TreeGrafter"/>
</dbReference>
<organism evidence="7 8">
    <name type="scientific">Candidatus Gallimonas intestinavium</name>
    <dbReference type="NCBI Taxonomy" id="2838603"/>
    <lineage>
        <taxon>Bacteria</taxon>
        <taxon>Bacillati</taxon>
        <taxon>Bacillota</taxon>
        <taxon>Clostridia</taxon>
        <taxon>Candidatus Gallimonas</taxon>
    </lineage>
</organism>
<evidence type="ECO:0000259" key="6">
    <source>
        <dbReference type="Pfam" id="PF00933"/>
    </source>
</evidence>
<reference evidence="7" key="1">
    <citation type="journal article" date="2021" name="PeerJ">
        <title>Extensive microbial diversity within the chicken gut microbiome revealed by metagenomics and culture.</title>
        <authorList>
            <person name="Gilroy R."/>
            <person name="Ravi A."/>
            <person name="Getino M."/>
            <person name="Pursley I."/>
            <person name="Horton D.L."/>
            <person name="Alikhan N.F."/>
            <person name="Baker D."/>
            <person name="Gharbi K."/>
            <person name="Hall N."/>
            <person name="Watson M."/>
            <person name="Adriaenssens E.M."/>
            <person name="Foster-Nyarko E."/>
            <person name="Jarju S."/>
            <person name="Secka A."/>
            <person name="Antonio M."/>
            <person name="Oren A."/>
            <person name="Chaudhuri R.R."/>
            <person name="La Ragione R."/>
            <person name="Hildebrand F."/>
            <person name="Pallen M.J."/>
        </authorList>
    </citation>
    <scope>NUCLEOTIDE SEQUENCE</scope>
    <source>
        <strain evidence="7">ChiW7-2402</strain>
    </source>
</reference>
<proteinExistence type="inferred from homology"/>
<sequence length="595" mass="66000">MVNLKAKPFCLTDEQISWVEDTIARMTKEEKIGQLFIHLTGSNKEEDVQEEVSRMHMGGIRFNPRSKEEMWEMNYNFQKCSKIPVLSAVNVESGGNGASKDGTFIGNEMKIAATGDTRYAYELGRICGIETKATGSNWAFAPIVDLVTNWHNPGISVRGWGKDADTVLAMSKEYFRGISESGIVCAMKHFPGDGSDERDPHIATSVNALSMEEWDRSYGKVYKGMIEAGVQAVMPGHIMMPAYQRHFCPDLKDEDLKPATLSKELLGDLLRGKLGFNGLIVSDASHMVGLTGRAKRSELVPGAIMAGIDMFLFYNDIEEDTRYMTEAYDKGFLTEERLHDALSRILALKCVIGLDKFTLDQFPAKEGLSAIGRPEYKEIAKEVAEKSVTLVKHTEDIFPVTPEKYKRVLLVSVGPHPSPILARAGMGADGSKLKNQLKEKLEARGFAVTEYVDPVAKIVELMQKGGDEATKLLSQKGNKGAYGLKQSVSALTDNYDLVLCYANVSSTMRTTQRLEWAISKGGWDNPWYVNEIPTVFVSFNCPFHLVDVPQIKTFVNCYDANEATVDAFLDKLEGKSEFTGISPVDAFCGMLDTRF</sequence>
<dbReference type="InterPro" id="IPR001764">
    <property type="entry name" value="Glyco_hydro_3_N"/>
</dbReference>
<dbReference type="InterPro" id="IPR036881">
    <property type="entry name" value="Glyco_hydro_3_C_sf"/>
</dbReference>
<dbReference type="AlphaFoldDB" id="A0A9D2G4A9"/>
<dbReference type="EMBL" id="DXBB01000073">
    <property type="protein sequence ID" value="HIZ72928.1"/>
    <property type="molecule type" value="Genomic_DNA"/>
</dbReference>
<dbReference type="InterPro" id="IPR036962">
    <property type="entry name" value="Glyco_hydro_3_N_sf"/>
</dbReference>
<accession>A0A9D2G4A9</accession>
<feature type="domain" description="Glycoside hydrolase family 3 N-terminal" evidence="6">
    <location>
        <begin position="29"/>
        <end position="347"/>
    </location>
</feature>
<dbReference type="GO" id="GO:0004563">
    <property type="term" value="F:beta-N-acetylhexosaminidase activity"/>
    <property type="evidence" value="ECO:0007669"/>
    <property type="project" value="UniProtKB-EC"/>
</dbReference>
<comment type="similarity">
    <text evidence="2">Belongs to the glycosyl hydrolase 3 family.</text>
</comment>
<comment type="caution">
    <text evidence="7">The sequence shown here is derived from an EMBL/GenBank/DDBJ whole genome shotgun (WGS) entry which is preliminary data.</text>
</comment>
<evidence type="ECO:0000256" key="1">
    <source>
        <dbReference type="ARBA" id="ARBA00001231"/>
    </source>
</evidence>
<dbReference type="GO" id="GO:0005975">
    <property type="term" value="P:carbohydrate metabolic process"/>
    <property type="evidence" value="ECO:0007669"/>
    <property type="project" value="InterPro"/>
</dbReference>
<evidence type="ECO:0000313" key="8">
    <source>
        <dbReference type="Proteomes" id="UP000824102"/>
    </source>
</evidence>
<protein>
    <recommendedName>
        <fullName evidence="3">beta-N-acetylhexosaminidase</fullName>
        <ecNumber evidence="3">3.2.1.52</ecNumber>
    </recommendedName>
</protein>
<dbReference type="EC" id="3.2.1.52" evidence="3"/>
<dbReference type="SUPFAM" id="SSF51445">
    <property type="entry name" value="(Trans)glycosidases"/>
    <property type="match status" value="1"/>
</dbReference>
<dbReference type="InterPro" id="IPR017853">
    <property type="entry name" value="GH"/>
</dbReference>
<dbReference type="Gene3D" id="3.40.50.1700">
    <property type="entry name" value="Glycoside hydrolase family 3 C-terminal domain"/>
    <property type="match status" value="1"/>
</dbReference>
<name>A0A9D2G4A9_9FIRM</name>
<gene>
    <name evidence="7" type="ORF">H9964_05060</name>
</gene>
<evidence type="ECO:0000256" key="4">
    <source>
        <dbReference type="ARBA" id="ARBA00022801"/>
    </source>
</evidence>
<dbReference type="Pfam" id="PF00933">
    <property type="entry name" value="Glyco_hydro_3"/>
    <property type="match status" value="1"/>
</dbReference>
<comment type="catalytic activity">
    <reaction evidence="1">
        <text>Hydrolysis of terminal non-reducing N-acetyl-D-hexosamine residues in N-acetyl-beta-D-hexosaminides.</text>
        <dbReference type="EC" id="3.2.1.52"/>
    </reaction>
</comment>
<keyword evidence="5" id="KW-0326">Glycosidase</keyword>
<evidence type="ECO:0000256" key="2">
    <source>
        <dbReference type="ARBA" id="ARBA00005336"/>
    </source>
</evidence>
<dbReference type="Gene3D" id="3.20.20.300">
    <property type="entry name" value="Glycoside hydrolase, family 3, N-terminal domain"/>
    <property type="match status" value="1"/>
</dbReference>
<dbReference type="PANTHER" id="PTHR30480:SF13">
    <property type="entry name" value="BETA-HEXOSAMINIDASE"/>
    <property type="match status" value="1"/>
</dbReference>
<evidence type="ECO:0000256" key="3">
    <source>
        <dbReference type="ARBA" id="ARBA00012663"/>
    </source>
</evidence>
<evidence type="ECO:0000256" key="5">
    <source>
        <dbReference type="ARBA" id="ARBA00023295"/>
    </source>
</evidence>
<dbReference type="InterPro" id="IPR050226">
    <property type="entry name" value="NagZ_Beta-hexosaminidase"/>
</dbReference>
<dbReference type="PANTHER" id="PTHR30480">
    <property type="entry name" value="BETA-HEXOSAMINIDASE-RELATED"/>
    <property type="match status" value="1"/>
</dbReference>
<evidence type="ECO:0000313" key="7">
    <source>
        <dbReference type="EMBL" id="HIZ72928.1"/>
    </source>
</evidence>